<dbReference type="Proteomes" id="UP000692954">
    <property type="component" value="Unassembled WGS sequence"/>
</dbReference>
<protein>
    <submittedName>
        <fullName evidence="2">Uncharacterized protein</fullName>
    </submittedName>
</protein>
<name>A0A8S1L7G7_9CILI</name>
<dbReference type="AlphaFoldDB" id="A0A8S1L7G7"/>
<evidence type="ECO:0000313" key="2">
    <source>
        <dbReference type="EMBL" id="CAD8061503.1"/>
    </source>
</evidence>
<comment type="caution">
    <text evidence="2">The sequence shown here is derived from an EMBL/GenBank/DDBJ whole genome shotgun (WGS) entry which is preliminary data.</text>
</comment>
<feature type="coiled-coil region" evidence="1">
    <location>
        <begin position="348"/>
        <end position="445"/>
    </location>
</feature>
<keyword evidence="1" id="KW-0175">Coiled coil</keyword>
<accession>A0A8S1L7G7</accession>
<reference evidence="2" key="1">
    <citation type="submission" date="2021-01" db="EMBL/GenBank/DDBJ databases">
        <authorList>
            <consortium name="Genoscope - CEA"/>
            <person name="William W."/>
        </authorList>
    </citation>
    <scope>NUCLEOTIDE SEQUENCE</scope>
</reference>
<evidence type="ECO:0000256" key="1">
    <source>
        <dbReference type="SAM" id="Coils"/>
    </source>
</evidence>
<gene>
    <name evidence="2" type="ORF">PSON_ATCC_30995.1.T0150352</name>
</gene>
<dbReference type="EMBL" id="CAJJDN010000015">
    <property type="protein sequence ID" value="CAD8061503.1"/>
    <property type="molecule type" value="Genomic_DNA"/>
</dbReference>
<proteinExistence type="predicted"/>
<organism evidence="2 3">
    <name type="scientific">Paramecium sonneborni</name>
    <dbReference type="NCBI Taxonomy" id="65129"/>
    <lineage>
        <taxon>Eukaryota</taxon>
        <taxon>Sar</taxon>
        <taxon>Alveolata</taxon>
        <taxon>Ciliophora</taxon>
        <taxon>Intramacronucleata</taxon>
        <taxon>Oligohymenophorea</taxon>
        <taxon>Peniculida</taxon>
        <taxon>Parameciidae</taxon>
        <taxon>Paramecium</taxon>
    </lineage>
</organism>
<feature type="coiled-coil region" evidence="1">
    <location>
        <begin position="230"/>
        <end position="257"/>
    </location>
</feature>
<dbReference type="OrthoDB" id="304847at2759"/>
<evidence type="ECO:0000313" key="3">
    <source>
        <dbReference type="Proteomes" id="UP000692954"/>
    </source>
</evidence>
<feature type="coiled-coil region" evidence="1">
    <location>
        <begin position="80"/>
        <end position="191"/>
    </location>
</feature>
<sequence>MNQFISSPNHLSNNVLDQSKKTFNQKLLKEKINELQKVIQSAEKEQNTDIQYRNQTDTFCQEKQTFNTFDKLSEQKDSQIQNLILENQKLVKTIQKLETKVDKAIELQNENQILKKNLQDLKQENEQLKQRKTLKNDIQLSSDSALGFLAAKRNSEIQILTNEVREIKQKNQDLQAKIDQLVSENSDLQSVIRNSDNQFLRFGSQANSIKKYIYDEQLSDKKSTPQKDQLLQLQSELEDAKKIIDQLQSLNNNSKITQQSLNYKFSNSNDKISKSQSIEASDYEKDKKIKLLEDQIKKLEIEKDNQIQNAKLECAQDMKSFQDKLKLEYVLKQQQFQQEDDKPTSEKIRKLNAENNKLQIMLERQNKEIMNMEKKLAEYLIQQEELKKNVLKEQQFQNYLKDEKQMIENQLKEKDKEIYEHKDDIIKLSKERHQLRDQIEQLKYQVQMNQYKSNNLPQSYQSERIKRYR</sequence>
<keyword evidence="3" id="KW-1185">Reference proteome</keyword>